<feature type="compositionally biased region" description="Basic and acidic residues" evidence="1">
    <location>
        <begin position="58"/>
        <end position="68"/>
    </location>
</feature>
<evidence type="ECO:0000313" key="2">
    <source>
        <dbReference type="EMBL" id="RYC30401.1"/>
    </source>
</evidence>
<proteinExistence type="predicted"/>
<reference evidence="2 3" key="2">
    <citation type="submission" date="2019-02" db="EMBL/GenBank/DDBJ databases">
        <title>'Lichenibacterium ramalinii' gen. nov. sp. nov., 'Lichenibacterium minor' gen. nov. sp. nov.</title>
        <authorList>
            <person name="Pankratov T."/>
        </authorList>
    </citation>
    <scope>NUCLEOTIDE SEQUENCE [LARGE SCALE GENOMIC DNA]</scope>
    <source>
        <strain evidence="2 3">RmlP026</strain>
    </source>
</reference>
<dbReference type="RefSeq" id="WP_129228505.1">
    <property type="nucleotide sequence ID" value="NZ_QYBB01000026.1"/>
</dbReference>
<name>A0A4Q2U5Q7_9HYPH</name>
<evidence type="ECO:0000313" key="3">
    <source>
        <dbReference type="Proteomes" id="UP000290759"/>
    </source>
</evidence>
<accession>A0A4Q2U5Q7</accession>
<organism evidence="2 3">
    <name type="scientific">Lichenibacterium minor</name>
    <dbReference type="NCBI Taxonomy" id="2316528"/>
    <lineage>
        <taxon>Bacteria</taxon>
        <taxon>Pseudomonadati</taxon>
        <taxon>Pseudomonadota</taxon>
        <taxon>Alphaproteobacteria</taxon>
        <taxon>Hyphomicrobiales</taxon>
        <taxon>Lichenihabitantaceae</taxon>
        <taxon>Lichenibacterium</taxon>
    </lineage>
</organism>
<keyword evidence="3" id="KW-1185">Reference proteome</keyword>
<comment type="caution">
    <text evidence="2">The sequence shown here is derived from an EMBL/GenBank/DDBJ whole genome shotgun (WGS) entry which is preliminary data.</text>
</comment>
<protein>
    <submittedName>
        <fullName evidence="2">Uncharacterized protein</fullName>
    </submittedName>
</protein>
<dbReference type="EMBL" id="QYBB01000026">
    <property type="protein sequence ID" value="RYC30401.1"/>
    <property type="molecule type" value="Genomic_DNA"/>
</dbReference>
<evidence type="ECO:0000256" key="1">
    <source>
        <dbReference type="SAM" id="MobiDB-lite"/>
    </source>
</evidence>
<sequence>MVMNLKHLSARIGLTALPRTALSTGLHDATGAEHRRLICNHQKNNLMRADFPSGISRNDLDRLSKQEPIEPVSKLQRSAKSGRASSRPHRWRPARTRWPQQRHRW</sequence>
<dbReference type="Proteomes" id="UP000290759">
    <property type="component" value="Unassembled WGS sequence"/>
</dbReference>
<reference evidence="2 3" key="1">
    <citation type="submission" date="2018-12" db="EMBL/GenBank/DDBJ databases">
        <authorList>
            <person name="Grouzdev D.S."/>
            <person name="Krutkina M.S."/>
        </authorList>
    </citation>
    <scope>NUCLEOTIDE SEQUENCE [LARGE SCALE GENOMIC DNA]</scope>
    <source>
        <strain evidence="2 3">RmlP026</strain>
    </source>
</reference>
<gene>
    <name evidence="2" type="ORF">D3273_19200</name>
</gene>
<dbReference type="AlphaFoldDB" id="A0A4Q2U5Q7"/>
<feature type="compositionally biased region" description="Basic residues" evidence="1">
    <location>
        <begin position="86"/>
        <end position="105"/>
    </location>
</feature>
<feature type="region of interest" description="Disordered" evidence="1">
    <location>
        <begin position="50"/>
        <end position="105"/>
    </location>
</feature>